<comment type="caution">
    <text evidence="1">The sequence shown here is derived from an EMBL/GenBank/DDBJ whole genome shotgun (WGS) entry which is preliminary data.</text>
</comment>
<dbReference type="Proteomes" id="UP001328107">
    <property type="component" value="Unassembled WGS sequence"/>
</dbReference>
<dbReference type="EMBL" id="BTRK01000004">
    <property type="protein sequence ID" value="GMR46895.1"/>
    <property type="molecule type" value="Genomic_DNA"/>
</dbReference>
<proteinExistence type="predicted"/>
<evidence type="ECO:0000313" key="1">
    <source>
        <dbReference type="EMBL" id="GMR46895.1"/>
    </source>
</evidence>
<gene>
    <name evidence="1" type="ORF">PMAYCL1PPCAC_17090</name>
</gene>
<dbReference type="AlphaFoldDB" id="A0AAN5CLZ3"/>
<evidence type="ECO:0000313" key="2">
    <source>
        <dbReference type="Proteomes" id="UP001328107"/>
    </source>
</evidence>
<feature type="non-terminal residue" evidence="1">
    <location>
        <position position="1"/>
    </location>
</feature>
<keyword evidence="2" id="KW-1185">Reference proteome</keyword>
<protein>
    <submittedName>
        <fullName evidence="1">Uncharacterized protein</fullName>
    </submittedName>
</protein>
<organism evidence="1 2">
    <name type="scientific">Pristionchus mayeri</name>
    <dbReference type="NCBI Taxonomy" id="1317129"/>
    <lineage>
        <taxon>Eukaryota</taxon>
        <taxon>Metazoa</taxon>
        <taxon>Ecdysozoa</taxon>
        <taxon>Nematoda</taxon>
        <taxon>Chromadorea</taxon>
        <taxon>Rhabditida</taxon>
        <taxon>Rhabditina</taxon>
        <taxon>Diplogasteromorpha</taxon>
        <taxon>Diplogasteroidea</taxon>
        <taxon>Neodiplogasteridae</taxon>
        <taxon>Pristionchus</taxon>
    </lineage>
</organism>
<accession>A0AAN5CLZ3</accession>
<name>A0AAN5CLZ3_9BILA</name>
<sequence length="283" mass="31759">GNTPGKVGSGLAAIKREVLPDDTYVYKINGTSHYFKNTSPQRLYVKWKGLEIDAKLPCEMYCIGSHGNSLYFTTMKKVYKASFSPSALITVSFVRDKVEGEVFDKLGLSSRVRNGKRYVYRVSDNPDRDGILINISERELKRLRLIGIHRGKAIFVSTTASKYRPSAYKVGENVIVIEASLHALNAYICDSSPFIYLLIWAKDIHTLDTRSMRFLPPLNIGDVDEITYIAGVHKGRMTVEGLIDHDFYAVTAQLPIGHFLNATPDVDLEIAHIIEDKIKSISQ</sequence>
<reference evidence="2" key="1">
    <citation type="submission" date="2022-10" db="EMBL/GenBank/DDBJ databases">
        <title>Genome assembly of Pristionchus species.</title>
        <authorList>
            <person name="Yoshida K."/>
            <person name="Sommer R.J."/>
        </authorList>
    </citation>
    <scope>NUCLEOTIDE SEQUENCE [LARGE SCALE GENOMIC DNA]</scope>
    <source>
        <strain evidence="2">RS5460</strain>
    </source>
</reference>